<dbReference type="InterPro" id="IPR010291">
    <property type="entry name" value="Ion_channel_UNC-93"/>
</dbReference>
<dbReference type="PANTHER" id="PTHR19444:SF13">
    <property type="entry name" value="PROTEIN UNC-93 HOMOLOG A"/>
    <property type="match status" value="1"/>
</dbReference>
<dbReference type="GO" id="GO:0015459">
    <property type="term" value="F:potassium channel regulator activity"/>
    <property type="evidence" value="ECO:0007669"/>
    <property type="project" value="TreeGrafter"/>
</dbReference>
<keyword evidence="5 7" id="KW-0472">Membrane</keyword>
<dbReference type="InterPro" id="IPR036259">
    <property type="entry name" value="MFS_trans_sf"/>
</dbReference>
<name>A0A914W2M1_9BILA</name>
<dbReference type="WBParaSite" id="PSAMB.scaffold3028size19965.g20020.t1">
    <property type="protein sequence ID" value="PSAMB.scaffold3028size19965.g20020.t1"/>
    <property type="gene ID" value="PSAMB.scaffold3028size19965.g20020"/>
</dbReference>
<feature type="transmembrane region" description="Helical" evidence="7">
    <location>
        <begin position="393"/>
        <end position="413"/>
    </location>
</feature>
<feature type="transmembrane region" description="Helical" evidence="7">
    <location>
        <begin position="206"/>
        <end position="229"/>
    </location>
</feature>
<keyword evidence="6" id="KW-0325">Glycoprotein</keyword>
<reference evidence="9" key="1">
    <citation type="submission" date="2022-11" db="UniProtKB">
        <authorList>
            <consortium name="WormBaseParasite"/>
        </authorList>
    </citation>
    <scope>IDENTIFICATION</scope>
</reference>
<evidence type="ECO:0000256" key="1">
    <source>
        <dbReference type="ARBA" id="ARBA00004141"/>
    </source>
</evidence>
<dbReference type="InterPro" id="IPR051951">
    <property type="entry name" value="UNC-93_regulatory"/>
</dbReference>
<evidence type="ECO:0000256" key="3">
    <source>
        <dbReference type="ARBA" id="ARBA00022692"/>
    </source>
</evidence>
<feature type="transmembrane region" description="Helical" evidence="7">
    <location>
        <begin position="272"/>
        <end position="295"/>
    </location>
</feature>
<feature type="transmembrane region" description="Helical" evidence="7">
    <location>
        <begin position="75"/>
        <end position="94"/>
    </location>
</feature>
<feature type="transmembrane region" description="Helical" evidence="7">
    <location>
        <begin position="106"/>
        <end position="126"/>
    </location>
</feature>
<evidence type="ECO:0000313" key="9">
    <source>
        <dbReference type="WBParaSite" id="PSAMB.scaffold3028size19965.g20020.t1"/>
    </source>
</evidence>
<dbReference type="Gene3D" id="1.20.1250.20">
    <property type="entry name" value="MFS general substrate transporter like domains"/>
    <property type="match status" value="2"/>
</dbReference>
<feature type="transmembrane region" description="Helical" evidence="7">
    <location>
        <begin position="138"/>
        <end position="156"/>
    </location>
</feature>
<protein>
    <submittedName>
        <fullName evidence="9">Uncharacterized protein</fullName>
    </submittedName>
</protein>
<dbReference type="Proteomes" id="UP000887566">
    <property type="component" value="Unplaced"/>
</dbReference>
<dbReference type="GO" id="GO:0055120">
    <property type="term" value="C:striated muscle dense body"/>
    <property type="evidence" value="ECO:0007669"/>
    <property type="project" value="TreeGrafter"/>
</dbReference>
<dbReference type="GO" id="GO:0043266">
    <property type="term" value="P:regulation of potassium ion transport"/>
    <property type="evidence" value="ECO:0007669"/>
    <property type="project" value="TreeGrafter"/>
</dbReference>
<evidence type="ECO:0000256" key="6">
    <source>
        <dbReference type="ARBA" id="ARBA00023180"/>
    </source>
</evidence>
<dbReference type="Pfam" id="PF05978">
    <property type="entry name" value="UNC-93"/>
    <property type="match status" value="1"/>
</dbReference>
<accession>A0A914W2M1</accession>
<feature type="transmembrane region" description="Helical" evidence="7">
    <location>
        <begin position="480"/>
        <end position="499"/>
    </location>
</feature>
<dbReference type="SUPFAM" id="SSF103473">
    <property type="entry name" value="MFS general substrate transporter"/>
    <property type="match status" value="1"/>
</dbReference>
<keyword evidence="8" id="KW-1185">Reference proteome</keyword>
<comment type="similarity">
    <text evidence="2">Belongs to the unc-93 family.</text>
</comment>
<evidence type="ECO:0000256" key="4">
    <source>
        <dbReference type="ARBA" id="ARBA00022989"/>
    </source>
</evidence>
<dbReference type="PANTHER" id="PTHR19444">
    <property type="entry name" value="UNC-93 RELATED"/>
    <property type="match status" value="1"/>
</dbReference>
<proteinExistence type="inferred from homology"/>
<comment type="subcellular location">
    <subcellularLocation>
        <location evidence="1">Membrane</location>
        <topology evidence="1">Multi-pass membrane protein</topology>
    </subcellularLocation>
</comment>
<dbReference type="FunFam" id="1.20.1250.20:FF:000290">
    <property type="entry name" value="Unc-93 homolog A"/>
    <property type="match status" value="1"/>
</dbReference>
<dbReference type="AlphaFoldDB" id="A0A914W2M1"/>
<feature type="transmembrane region" description="Helical" evidence="7">
    <location>
        <begin position="352"/>
        <end position="381"/>
    </location>
</feature>
<organism evidence="8 9">
    <name type="scientific">Plectus sambesii</name>
    <dbReference type="NCBI Taxonomy" id="2011161"/>
    <lineage>
        <taxon>Eukaryota</taxon>
        <taxon>Metazoa</taxon>
        <taxon>Ecdysozoa</taxon>
        <taxon>Nematoda</taxon>
        <taxon>Chromadorea</taxon>
        <taxon>Plectida</taxon>
        <taxon>Plectina</taxon>
        <taxon>Plectoidea</taxon>
        <taxon>Plectidae</taxon>
        <taxon>Plectus</taxon>
    </lineage>
</organism>
<evidence type="ECO:0000256" key="5">
    <source>
        <dbReference type="ARBA" id="ARBA00023136"/>
    </source>
</evidence>
<dbReference type="GO" id="GO:0005886">
    <property type="term" value="C:plasma membrane"/>
    <property type="evidence" value="ECO:0007669"/>
    <property type="project" value="TreeGrafter"/>
</dbReference>
<sequence>MHGSRRRLNRRHRLKSNRSYALTSMDTVDFSVSDVDAPMYSGQRFAAKLMRKRRRAILTGHEKVRVEKQKFKIKWNVFVMSVAFLLLFTAFHGLQNLQTTVNSEEYLGAVSLSVVYLSLAVSSLFLPSYLINRLGCKQAMIVSMAMYTLYMLANFIPRWYALVPASVLVGMAGSCLWAANCIYITETGVRYSHLNIESPNGVIVRFFGYFFMIVHMGQVFGNLISSLMLEKTMHYNQPVDRVEKTCGHFFTGQWNELSETGRENLTRPPQRVYLAVCAIYVCCTIIATLILTLFLNTLHKDEVAKKDAPRFNLDVFRRTLENLRKPKPVLLIPLTIFNGMEQAFIVGEFTKAYVACGLGLSQIGFVMTAFGIADAVCSLVFGPLIKLFGRMPLFIFGAVVDMLMIFTLLVWPFNPGDTAMFYVIACAWGMADGVWNTQLNGFWVALVGQHLEVAFANYRFWESFGLAVAFLLMRFTTTEIFLYILLGSLFLGMIGYFAIEIYDHIIEACAKGRMICIDLYNFYRDSSKQNVPTSMEASLISTQPIQGGRSNPLVLPDFDVSLHI</sequence>
<keyword evidence="3 7" id="KW-0812">Transmembrane</keyword>
<keyword evidence="4 7" id="KW-1133">Transmembrane helix</keyword>
<dbReference type="GO" id="GO:0006937">
    <property type="term" value="P:regulation of muscle contraction"/>
    <property type="evidence" value="ECO:0007669"/>
    <property type="project" value="TreeGrafter"/>
</dbReference>
<evidence type="ECO:0000256" key="7">
    <source>
        <dbReference type="SAM" id="Phobius"/>
    </source>
</evidence>
<evidence type="ECO:0000256" key="2">
    <source>
        <dbReference type="ARBA" id="ARBA00009172"/>
    </source>
</evidence>
<evidence type="ECO:0000313" key="8">
    <source>
        <dbReference type="Proteomes" id="UP000887566"/>
    </source>
</evidence>